<evidence type="ECO:0000313" key="1">
    <source>
        <dbReference type="EMBL" id="SDP23406.1"/>
    </source>
</evidence>
<organism evidence="1 2">
    <name type="scientific">Desulforhopalus singaporensis</name>
    <dbReference type="NCBI Taxonomy" id="91360"/>
    <lineage>
        <taxon>Bacteria</taxon>
        <taxon>Pseudomonadati</taxon>
        <taxon>Thermodesulfobacteriota</taxon>
        <taxon>Desulfobulbia</taxon>
        <taxon>Desulfobulbales</taxon>
        <taxon>Desulfocapsaceae</taxon>
        <taxon>Desulforhopalus</taxon>
    </lineage>
</organism>
<dbReference type="RefSeq" id="WP_176761181.1">
    <property type="nucleotide sequence ID" value="NZ_FNJI01000013.1"/>
</dbReference>
<dbReference type="EMBL" id="FNJI01000013">
    <property type="protein sequence ID" value="SDP23406.1"/>
    <property type="molecule type" value="Genomic_DNA"/>
</dbReference>
<sequence length="48" mass="5668">MFVKKNIIKQAARTTGTNEEDLAIFLAESKQRTYEPNEWLFHESTPRQ</sequence>
<proteinExistence type="predicted"/>
<keyword evidence="2" id="KW-1185">Reference proteome</keyword>
<reference evidence="1 2" key="1">
    <citation type="submission" date="2016-10" db="EMBL/GenBank/DDBJ databases">
        <authorList>
            <person name="de Groot N.N."/>
        </authorList>
    </citation>
    <scope>NUCLEOTIDE SEQUENCE [LARGE SCALE GENOMIC DNA]</scope>
    <source>
        <strain evidence="1 2">DSM 12130</strain>
    </source>
</reference>
<evidence type="ECO:0000313" key="2">
    <source>
        <dbReference type="Proteomes" id="UP000199073"/>
    </source>
</evidence>
<dbReference type="Proteomes" id="UP000199073">
    <property type="component" value="Unassembled WGS sequence"/>
</dbReference>
<name>A0A1H0R2W5_9BACT</name>
<dbReference type="STRING" id="91360.SAMN05660330_02174"/>
<protein>
    <submittedName>
        <fullName evidence="1">Uncharacterized protein</fullName>
    </submittedName>
</protein>
<dbReference type="AlphaFoldDB" id="A0A1H0R2W5"/>
<accession>A0A1H0R2W5</accession>
<gene>
    <name evidence="1" type="ORF">SAMN05660330_02174</name>
</gene>